<reference evidence="1" key="1">
    <citation type="submission" date="2023-03" db="EMBL/GenBank/DDBJ databases">
        <title>Chromosome-level genomes of two armyworms, Mythimna separata and Mythimna loreyi, provide insights into the biosynthesis and reception of sex pheromones.</title>
        <authorList>
            <person name="Zhao H."/>
        </authorList>
    </citation>
    <scope>NUCLEOTIDE SEQUENCE</scope>
    <source>
        <strain evidence="1">BeijingLab</strain>
    </source>
</reference>
<dbReference type="EMBL" id="CM056785">
    <property type="protein sequence ID" value="KAJ8728275.1"/>
    <property type="molecule type" value="Genomic_DNA"/>
</dbReference>
<name>A0ACC2QXN0_9NEOP</name>
<evidence type="ECO:0000313" key="2">
    <source>
        <dbReference type="Proteomes" id="UP001231649"/>
    </source>
</evidence>
<sequence>MFDIICFTEHWLKDFQMLINYENYNVGSCFNRNSMLRGGSLILIKSSIKFKTRKDIVALSIEHSIELSCVELDRHIIVCVYRPPNYQNYSIFESVMEDVMAKLSNSNKLVIICGDFNVNILENNSESCRFLNLFKSFNLSNVFIEPTRTSTTSATCIDNVFCCCDYLDKAIVDYLPSDHSGLMVTFESDIPIQQVQIHSRPITSGKLNKFNSTLINKLNDWKLAENDGNILYNDFFSIIHTEFNKNFEKKTRCVNPKFRFSDWATKGIRISRERLFELYGLKPIIKTDTFNKYVAMYSKMFKNTCKAAKALYISNKVKSADNKIKTVWKIINNETNRNKTHNNDYTLETHHGIVSDNKLVAQEFVNFFTSIPIKTTESLNSSPSLAFDLLQENVPACPTEFNFKHINPITVI</sequence>
<comment type="caution">
    <text evidence="1">The sequence shown here is derived from an EMBL/GenBank/DDBJ whole genome shotgun (WGS) entry which is preliminary data.</text>
</comment>
<keyword evidence="2" id="KW-1185">Reference proteome</keyword>
<gene>
    <name evidence="1" type="ORF">PYW08_016660</name>
</gene>
<accession>A0ACC2QXN0</accession>
<protein>
    <submittedName>
        <fullName evidence="1">Uncharacterized protein</fullName>
    </submittedName>
</protein>
<evidence type="ECO:0000313" key="1">
    <source>
        <dbReference type="EMBL" id="KAJ8728275.1"/>
    </source>
</evidence>
<proteinExistence type="predicted"/>
<dbReference type="Proteomes" id="UP001231649">
    <property type="component" value="Chromosome 9"/>
</dbReference>
<organism evidence="1 2">
    <name type="scientific">Mythimna loreyi</name>
    <dbReference type="NCBI Taxonomy" id="667449"/>
    <lineage>
        <taxon>Eukaryota</taxon>
        <taxon>Metazoa</taxon>
        <taxon>Ecdysozoa</taxon>
        <taxon>Arthropoda</taxon>
        <taxon>Hexapoda</taxon>
        <taxon>Insecta</taxon>
        <taxon>Pterygota</taxon>
        <taxon>Neoptera</taxon>
        <taxon>Endopterygota</taxon>
        <taxon>Lepidoptera</taxon>
        <taxon>Glossata</taxon>
        <taxon>Ditrysia</taxon>
        <taxon>Noctuoidea</taxon>
        <taxon>Noctuidae</taxon>
        <taxon>Noctuinae</taxon>
        <taxon>Hadenini</taxon>
        <taxon>Mythimna</taxon>
    </lineage>
</organism>